<feature type="transmembrane region" description="Helical" evidence="7">
    <location>
        <begin position="379"/>
        <end position="400"/>
    </location>
</feature>
<feature type="transmembrane region" description="Helical" evidence="7">
    <location>
        <begin position="500"/>
        <end position="525"/>
    </location>
</feature>
<sequence length="582" mass="61750">MGAALQSWPIIPTQQKLERPRSRLIAFPIAVLALLVLPVVAGLLGAALPAFGYLPVLGLEDFSLEPFVALVGAPGIGVSLALSLCAGLCTTTLAFLVVMGFVAAWHGTRVFRVFRRLIAPLLSVPHAAAAFGLAFLIAPSGLLMRALSPWPSGFARPPDWLIVHDPAGLAMTAGLVVKEIPFLFLMALAALPQVEAEPRLNMARALGYGRVAAFLFSVLPPLYAQLRLPIFAIIAYACSVVDVALILGPTTPAPLAVRILEWQADPDLSLRSLAAAGALAQFALASFAICLWLALEWLVARIGAKLMASGHRFRRDGLVRHLAGATMSLAAGLVLAGLATLALWSIAGFWAFPDIWPNALTFDTWRSVIATLGGPLDNALLIAGLSSVLAVVLALGALEYETRTGGTTTTRALVALYLPLLVPQIAFLFGLDMLLVSLRLDGWLLAVVLAHLVFVFPYVLLSLSQPWHALDPRYALIARSLGRSADAVFWRIRLPMLSRAIATATALGFAVSISLYLPTLLIGAGRWPTVTTEAVALSSGGDRRITAATALVQAFLPFLGFGLAAMLPALLFRRRAAMRAGG</sequence>
<evidence type="ECO:0000256" key="5">
    <source>
        <dbReference type="ARBA" id="ARBA00022989"/>
    </source>
</evidence>
<feature type="transmembrane region" description="Helical" evidence="7">
    <location>
        <begin position="24"/>
        <end position="56"/>
    </location>
</feature>
<dbReference type="GO" id="GO:0055085">
    <property type="term" value="P:transmembrane transport"/>
    <property type="evidence" value="ECO:0007669"/>
    <property type="project" value="InterPro"/>
</dbReference>
<evidence type="ECO:0000313" key="9">
    <source>
        <dbReference type="EMBL" id="SCZ20007.1"/>
    </source>
</evidence>
<keyword evidence="10" id="KW-1185">Reference proteome</keyword>
<keyword evidence="2" id="KW-0813">Transport</keyword>
<dbReference type="PANTHER" id="PTHR30183">
    <property type="entry name" value="MOLYBDENUM TRANSPORT SYSTEM PERMEASE PROTEIN MODB"/>
    <property type="match status" value="1"/>
</dbReference>
<dbReference type="InterPro" id="IPR035906">
    <property type="entry name" value="MetI-like_sf"/>
</dbReference>
<evidence type="ECO:0000259" key="8">
    <source>
        <dbReference type="PROSITE" id="PS50928"/>
    </source>
</evidence>
<feature type="transmembrane region" description="Helical" evidence="7">
    <location>
        <begin position="76"/>
        <end position="105"/>
    </location>
</feature>
<dbReference type="STRING" id="1120955.SAMN03080610_00085"/>
<evidence type="ECO:0000256" key="6">
    <source>
        <dbReference type="ARBA" id="ARBA00023136"/>
    </source>
</evidence>
<dbReference type="GO" id="GO:0005886">
    <property type="term" value="C:plasma membrane"/>
    <property type="evidence" value="ECO:0007669"/>
    <property type="project" value="UniProtKB-SubCell"/>
</dbReference>
<dbReference type="Proteomes" id="UP000199347">
    <property type="component" value="Unassembled WGS sequence"/>
</dbReference>
<evidence type="ECO:0000256" key="1">
    <source>
        <dbReference type="ARBA" id="ARBA00004651"/>
    </source>
</evidence>
<evidence type="ECO:0000256" key="7">
    <source>
        <dbReference type="SAM" id="Phobius"/>
    </source>
</evidence>
<feature type="transmembrane region" description="Helical" evidence="7">
    <location>
        <begin position="273"/>
        <end position="300"/>
    </location>
</feature>
<feature type="transmembrane region" description="Helical" evidence="7">
    <location>
        <begin position="321"/>
        <end position="352"/>
    </location>
</feature>
<evidence type="ECO:0000256" key="4">
    <source>
        <dbReference type="ARBA" id="ARBA00022692"/>
    </source>
</evidence>
<feature type="domain" description="ABC transmembrane type-1" evidence="8">
    <location>
        <begin position="376"/>
        <end position="564"/>
    </location>
</feature>
<dbReference type="EMBL" id="FMVW01000001">
    <property type="protein sequence ID" value="SCZ20007.1"/>
    <property type="molecule type" value="Genomic_DNA"/>
</dbReference>
<name>A0A1G5M488_AFIMA</name>
<organism evidence="9 10">
    <name type="scientific">Afifella marina DSM 2698</name>
    <dbReference type="NCBI Taxonomy" id="1120955"/>
    <lineage>
        <taxon>Bacteria</taxon>
        <taxon>Pseudomonadati</taxon>
        <taxon>Pseudomonadota</taxon>
        <taxon>Alphaproteobacteria</taxon>
        <taxon>Hyphomicrobiales</taxon>
        <taxon>Afifellaceae</taxon>
        <taxon>Afifella</taxon>
    </lineage>
</organism>
<reference evidence="9 10" key="1">
    <citation type="submission" date="2016-10" db="EMBL/GenBank/DDBJ databases">
        <authorList>
            <person name="de Groot N.N."/>
        </authorList>
    </citation>
    <scope>NUCLEOTIDE SEQUENCE [LARGE SCALE GENOMIC DNA]</scope>
    <source>
        <strain evidence="9 10">DSM 2698</strain>
    </source>
</reference>
<evidence type="ECO:0000256" key="3">
    <source>
        <dbReference type="ARBA" id="ARBA00022475"/>
    </source>
</evidence>
<feature type="transmembrane region" description="Helical" evidence="7">
    <location>
        <begin position="205"/>
        <end position="223"/>
    </location>
</feature>
<feature type="transmembrane region" description="Helical" evidence="7">
    <location>
        <begin position="545"/>
        <end position="572"/>
    </location>
</feature>
<gene>
    <name evidence="9" type="ORF">SAMN03080610_00085</name>
</gene>
<dbReference type="CDD" id="cd06261">
    <property type="entry name" value="TM_PBP2"/>
    <property type="match status" value="1"/>
</dbReference>
<proteinExistence type="predicted"/>
<dbReference type="Gene3D" id="1.10.3720.10">
    <property type="entry name" value="MetI-like"/>
    <property type="match status" value="2"/>
</dbReference>
<comment type="subcellular location">
    <subcellularLocation>
        <location evidence="1">Cell membrane</location>
        <topology evidence="1">Multi-pass membrane protein</topology>
    </subcellularLocation>
</comment>
<accession>A0A1G5M488</accession>
<keyword evidence="6 7" id="KW-0472">Membrane</keyword>
<feature type="transmembrane region" description="Helical" evidence="7">
    <location>
        <begin position="117"/>
        <end position="138"/>
    </location>
</feature>
<keyword evidence="3" id="KW-1003">Cell membrane</keyword>
<dbReference type="SUPFAM" id="SSF161098">
    <property type="entry name" value="MetI-like"/>
    <property type="match status" value="2"/>
</dbReference>
<feature type="domain" description="ABC transmembrane type-1" evidence="8">
    <location>
        <begin position="76"/>
        <end position="292"/>
    </location>
</feature>
<keyword evidence="5 7" id="KW-1133">Transmembrane helix</keyword>
<feature type="transmembrane region" description="Helical" evidence="7">
    <location>
        <begin position="412"/>
        <end position="431"/>
    </location>
</feature>
<evidence type="ECO:0000256" key="2">
    <source>
        <dbReference type="ARBA" id="ARBA00022448"/>
    </source>
</evidence>
<dbReference type="OrthoDB" id="7852521at2"/>
<evidence type="ECO:0000313" key="10">
    <source>
        <dbReference type="Proteomes" id="UP000199347"/>
    </source>
</evidence>
<protein>
    <submittedName>
        <fullName evidence="9">Putative thiamine transport system permease protein</fullName>
    </submittedName>
</protein>
<dbReference type="PROSITE" id="PS50928">
    <property type="entry name" value="ABC_TM1"/>
    <property type="match status" value="2"/>
</dbReference>
<dbReference type="AlphaFoldDB" id="A0A1G5M488"/>
<dbReference type="InterPro" id="IPR000515">
    <property type="entry name" value="MetI-like"/>
</dbReference>
<keyword evidence="4 7" id="KW-0812">Transmembrane</keyword>
<dbReference type="PANTHER" id="PTHR30183:SF6">
    <property type="entry name" value="INNER MEMBRANE ABC TRANSPORTER PERMEASE PROTEIN YNJC"/>
    <property type="match status" value="1"/>
</dbReference>
<feature type="transmembrane region" description="Helical" evidence="7">
    <location>
        <begin position="443"/>
        <end position="463"/>
    </location>
</feature>
<dbReference type="RefSeq" id="WP_111328849.1">
    <property type="nucleotide sequence ID" value="NZ_FMVW01000001.1"/>
</dbReference>